<proteinExistence type="predicted"/>
<protein>
    <submittedName>
        <fullName evidence="1">Uncharacterized protein</fullName>
    </submittedName>
</protein>
<accession>A0A026W5H6</accession>
<keyword evidence="2" id="KW-1185">Reference proteome</keyword>
<evidence type="ECO:0000313" key="2">
    <source>
        <dbReference type="Proteomes" id="UP000053097"/>
    </source>
</evidence>
<evidence type="ECO:0000313" key="1">
    <source>
        <dbReference type="EMBL" id="EZA50866.1"/>
    </source>
</evidence>
<dbReference type="Proteomes" id="UP000053097">
    <property type="component" value="Unassembled WGS sequence"/>
</dbReference>
<dbReference type="EMBL" id="KK107435">
    <property type="protein sequence ID" value="EZA50866.1"/>
    <property type="molecule type" value="Genomic_DNA"/>
</dbReference>
<organism evidence="1 2">
    <name type="scientific">Ooceraea biroi</name>
    <name type="common">Clonal raider ant</name>
    <name type="synonym">Cerapachys biroi</name>
    <dbReference type="NCBI Taxonomy" id="2015173"/>
    <lineage>
        <taxon>Eukaryota</taxon>
        <taxon>Metazoa</taxon>
        <taxon>Ecdysozoa</taxon>
        <taxon>Arthropoda</taxon>
        <taxon>Hexapoda</taxon>
        <taxon>Insecta</taxon>
        <taxon>Pterygota</taxon>
        <taxon>Neoptera</taxon>
        <taxon>Endopterygota</taxon>
        <taxon>Hymenoptera</taxon>
        <taxon>Apocrita</taxon>
        <taxon>Aculeata</taxon>
        <taxon>Formicoidea</taxon>
        <taxon>Formicidae</taxon>
        <taxon>Dorylinae</taxon>
        <taxon>Ooceraea</taxon>
    </lineage>
</organism>
<dbReference type="AlphaFoldDB" id="A0A026W5H6"/>
<gene>
    <name evidence="1" type="ORF">X777_10891</name>
</gene>
<name>A0A026W5H6_OOCBI</name>
<reference evidence="1 2" key="1">
    <citation type="journal article" date="2014" name="Curr. Biol.">
        <title>The genome of the clonal raider ant Cerapachys biroi.</title>
        <authorList>
            <person name="Oxley P.R."/>
            <person name="Ji L."/>
            <person name="Fetter-Pruneda I."/>
            <person name="McKenzie S.K."/>
            <person name="Li C."/>
            <person name="Hu H."/>
            <person name="Zhang G."/>
            <person name="Kronauer D.J."/>
        </authorList>
    </citation>
    <scope>NUCLEOTIDE SEQUENCE [LARGE SCALE GENOMIC DNA]</scope>
</reference>
<sequence length="51" mass="6136">MECHVSAVKTQFLLMRNFSNLVQYYKVNVLEINMMEKKLFLTKVYTSYILI</sequence>